<dbReference type="GO" id="GO:0046872">
    <property type="term" value="F:metal ion binding"/>
    <property type="evidence" value="ECO:0007669"/>
    <property type="project" value="UniProtKB-KW"/>
</dbReference>
<evidence type="ECO:0000313" key="7">
    <source>
        <dbReference type="Proteomes" id="UP001149009"/>
    </source>
</evidence>
<comment type="catalytic activity">
    <reaction evidence="5">
        <text>dimethylallyl diphosphate + 2 oxidized [2Fe-2S]-[ferredoxin] + H2O = (2E)-4-hydroxy-3-methylbut-2-enyl diphosphate + 2 reduced [2Fe-2S]-[ferredoxin] + 2 H(+)</text>
        <dbReference type="Rhea" id="RHEA:24825"/>
        <dbReference type="Rhea" id="RHEA-COMP:10000"/>
        <dbReference type="Rhea" id="RHEA-COMP:10001"/>
        <dbReference type="ChEBI" id="CHEBI:15377"/>
        <dbReference type="ChEBI" id="CHEBI:15378"/>
        <dbReference type="ChEBI" id="CHEBI:33737"/>
        <dbReference type="ChEBI" id="CHEBI:33738"/>
        <dbReference type="ChEBI" id="CHEBI:57623"/>
        <dbReference type="ChEBI" id="CHEBI:128753"/>
        <dbReference type="EC" id="1.17.7.4"/>
    </reaction>
</comment>
<dbReference type="RefSeq" id="WP_261516359.1">
    <property type="nucleotide sequence ID" value="NZ_JAODNV010000015.1"/>
</dbReference>
<dbReference type="CDD" id="cd13944">
    <property type="entry name" value="lytB_ispH"/>
    <property type="match status" value="1"/>
</dbReference>
<dbReference type="InterPro" id="IPR003451">
    <property type="entry name" value="LytB/IspH"/>
</dbReference>
<feature type="active site" description="Proton donor" evidence="5">
    <location>
        <position position="138"/>
    </location>
</feature>
<comment type="cofactor">
    <cofactor evidence="5">
        <name>[4Fe-4S] cluster</name>
        <dbReference type="ChEBI" id="CHEBI:49883"/>
    </cofactor>
    <text evidence="5">Binds 1 [4Fe-4S] cluster per subunit.</text>
</comment>
<feature type="binding site" evidence="5">
    <location>
        <position position="207"/>
    </location>
    <ligand>
        <name>[4Fe-4S] cluster</name>
        <dbReference type="ChEBI" id="CHEBI:49883"/>
    </ligand>
</feature>
<feature type="binding site" evidence="5">
    <location>
        <position position="280"/>
    </location>
    <ligand>
        <name>dimethylallyl diphosphate</name>
        <dbReference type="ChEBI" id="CHEBI:57623"/>
    </ligand>
</feature>
<comment type="catalytic activity">
    <reaction evidence="5">
        <text>isopentenyl diphosphate + 2 oxidized [2Fe-2S]-[ferredoxin] + H2O = (2E)-4-hydroxy-3-methylbut-2-enyl diphosphate + 2 reduced [2Fe-2S]-[ferredoxin] + 2 H(+)</text>
        <dbReference type="Rhea" id="RHEA:24488"/>
        <dbReference type="Rhea" id="RHEA-COMP:10000"/>
        <dbReference type="Rhea" id="RHEA-COMP:10001"/>
        <dbReference type="ChEBI" id="CHEBI:15377"/>
        <dbReference type="ChEBI" id="CHEBI:15378"/>
        <dbReference type="ChEBI" id="CHEBI:33737"/>
        <dbReference type="ChEBI" id="CHEBI:33738"/>
        <dbReference type="ChEBI" id="CHEBI:128753"/>
        <dbReference type="ChEBI" id="CHEBI:128769"/>
        <dbReference type="EC" id="1.17.7.4"/>
    </reaction>
</comment>
<feature type="binding site" evidence="5">
    <location>
        <position position="237"/>
    </location>
    <ligand>
        <name>isopentenyl diphosphate</name>
        <dbReference type="ChEBI" id="CHEBI:128769"/>
    </ligand>
</feature>
<feature type="binding site" evidence="5">
    <location>
        <position position="21"/>
    </location>
    <ligand>
        <name>[4Fe-4S] cluster</name>
        <dbReference type="ChEBI" id="CHEBI:49883"/>
    </ligand>
</feature>
<feature type="binding site" evidence="5">
    <location>
        <position position="108"/>
    </location>
    <ligand>
        <name>[4Fe-4S] cluster</name>
        <dbReference type="ChEBI" id="CHEBI:49883"/>
    </ligand>
</feature>
<dbReference type="Gene3D" id="3.40.50.11270">
    <property type="match status" value="1"/>
</dbReference>
<feature type="binding site" evidence="5">
    <location>
        <position position="280"/>
    </location>
    <ligand>
        <name>(2E)-4-hydroxy-3-methylbut-2-enyl diphosphate</name>
        <dbReference type="ChEBI" id="CHEBI:128753"/>
    </ligand>
</feature>
<comment type="pathway">
    <text evidence="5">Isoprenoid biosynthesis; isopentenyl diphosphate biosynthesis via DXP pathway; isopentenyl diphosphate from 1-deoxy-D-xylulose 5-phosphate: step 6/6.</text>
</comment>
<feature type="binding site" evidence="5">
    <location>
        <position position="237"/>
    </location>
    <ligand>
        <name>(2E)-4-hydroxy-3-methylbut-2-enyl diphosphate</name>
        <dbReference type="ChEBI" id="CHEBI:128753"/>
    </ligand>
</feature>
<evidence type="ECO:0000256" key="3">
    <source>
        <dbReference type="ARBA" id="ARBA00023004"/>
    </source>
</evidence>
<feature type="binding site" evidence="5">
    <location>
        <position position="235"/>
    </location>
    <ligand>
        <name>isopentenyl diphosphate</name>
        <dbReference type="ChEBI" id="CHEBI:128769"/>
    </ligand>
</feature>
<keyword evidence="1 5" id="KW-0004">4Fe-4S</keyword>
<keyword evidence="4 5" id="KW-0411">Iron-sulfur</keyword>
<dbReference type="GO" id="GO:0019288">
    <property type="term" value="P:isopentenyl diphosphate biosynthetic process, methylerythritol 4-phosphate pathway"/>
    <property type="evidence" value="ECO:0007669"/>
    <property type="project" value="UniProtKB-UniRule"/>
</dbReference>
<dbReference type="GO" id="GO:0051539">
    <property type="term" value="F:4 iron, 4 sulfur cluster binding"/>
    <property type="evidence" value="ECO:0007669"/>
    <property type="project" value="UniProtKB-UniRule"/>
</dbReference>
<feature type="binding site" evidence="5">
    <location>
        <position position="235"/>
    </location>
    <ligand>
        <name>dimethylallyl diphosphate</name>
        <dbReference type="ChEBI" id="CHEBI:57623"/>
    </ligand>
</feature>
<gene>
    <name evidence="5 6" type="primary">ispH</name>
    <name evidence="6" type="ORF">NYR54_14225</name>
</gene>
<accession>A0A9X2X9V2</accession>
<feature type="binding site" evidence="5">
    <location>
        <position position="50"/>
    </location>
    <ligand>
        <name>dimethylallyl diphosphate</name>
        <dbReference type="ChEBI" id="CHEBI:57623"/>
    </ligand>
</feature>
<keyword evidence="5" id="KW-0414">Isoprene biosynthesis</keyword>
<dbReference type="GO" id="GO:0050992">
    <property type="term" value="P:dimethylallyl diphosphate biosynthetic process"/>
    <property type="evidence" value="ECO:0007669"/>
    <property type="project" value="UniProtKB-UniRule"/>
</dbReference>
<comment type="pathway">
    <text evidence="5">Isoprenoid biosynthesis; dimethylallyl diphosphate biosynthesis; dimethylallyl diphosphate from (2E)-4-hydroxy-3-methylbutenyl diphosphate: step 1/1.</text>
</comment>
<feature type="binding site" evidence="5">
    <location>
        <position position="235"/>
    </location>
    <ligand>
        <name>(2E)-4-hydroxy-3-methylbut-2-enyl diphosphate</name>
        <dbReference type="ChEBI" id="CHEBI:128753"/>
    </ligand>
</feature>
<evidence type="ECO:0000256" key="4">
    <source>
        <dbReference type="ARBA" id="ARBA00023014"/>
    </source>
</evidence>
<evidence type="ECO:0000256" key="5">
    <source>
        <dbReference type="HAMAP-Rule" id="MF_00191"/>
    </source>
</evidence>
<comment type="function">
    <text evidence="5">Catalyzes the conversion of 1-hydroxy-2-methyl-2-(E)-butenyl 4-diphosphate (HMBPP) into a mixture of isopentenyl diphosphate (IPP) and dimethylallyl diphosphate (DMAPP). Acts in the terminal step of the DOXP/MEP pathway for isoprenoid precursor biosynthesis.</text>
</comment>
<dbReference type="GO" id="GO:0016114">
    <property type="term" value="P:terpenoid biosynthetic process"/>
    <property type="evidence" value="ECO:0007669"/>
    <property type="project" value="UniProtKB-UniRule"/>
</dbReference>
<feature type="binding site" evidence="5">
    <location>
        <position position="236"/>
    </location>
    <ligand>
        <name>(2E)-4-hydroxy-3-methylbut-2-enyl diphosphate</name>
        <dbReference type="ChEBI" id="CHEBI:128753"/>
    </ligand>
</feature>
<evidence type="ECO:0000256" key="2">
    <source>
        <dbReference type="ARBA" id="ARBA00022723"/>
    </source>
</evidence>
<feature type="binding site" evidence="5">
    <location>
        <position position="136"/>
    </location>
    <ligand>
        <name>(2E)-4-hydroxy-3-methylbut-2-enyl diphosphate</name>
        <dbReference type="ChEBI" id="CHEBI:128753"/>
    </ligand>
</feature>
<dbReference type="NCBIfam" id="TIGR00216">
    <property type="entry name" value="ispH_lytB"/>
    <property type="match status" value="1"/>
</dbReference>
<comment type="similarity">
    <text evidence="5">Belongs to the IspH family.</text>
</comment>
<dbReference type="Pfam" id="PF02401">
    <property type="entry name" value="LYTB"/>
    <property type="match status" value="1"/>
</dbReference>
<reference evidence="6" key="1">
    <citation type="submission" date="2022-08" db="EMBL/GenBank/DDBJ databases">
        <title>Chelativorans sichuanense sp. nov., a paraffin oil-degrading bacterium isolated from a mixture of oil-based drill cuttings and paddy soil.</title>
        <authorList>
            <person name="Yu J."/>
            <person name="Liu H."/>
            <person name="Chen Q."/>
        </authorList>
    </citation>
    <scope>NUCLEOTIDE SEQUENCE</scope>
    <source>
        <strain evidence="6">SCAU 2101</strain>
    </source>
</reference>
<keyword evidence="3 5" id="KW-0408">Iron</keyword>
<protein>
    <recommendedName>
        <fullName evidence="5">4-hydroxy-3-methylbut-2-enyl diphosphate reductase</fullName>
        <shortName evidence="5">HMBPP reductase</shortName>
        <ecNumber evidence="5">1.17.7.4</ecNumber>
    </recommendedName>
</protein>
<dbReference type="PANTHER" id="PTHR30426">
    <property type="entry name" value="4-HYDROXY-3-METHYLBUT-2-ENYL DIPHOSPHATE REDUCTASE"/>
    <property type="match status" value="1"/>
</dbReference>
<dbReference type="EMBL" id="JAODNV010000015">
    <property type="protein sequence ID" value="MCT8991438.1"/>
    <property type="molecule type" value="Genomic_DNA"/>
</dbReference>
<dbReference type="HAMAP" id="MF_00191">
    <property type="entry name" value="IspH"/>
    <property type="match status" value="1"/>
</dbReference>
<feature type="binding site" evidence="5">
    <location>
        <position position="136"/>
    </location>
    <ligand>
        <name>isopentenyl diphosphate</name>
        <dbReference type="ChEBI" id="CHEBI:128769"/>
    </ligand>
</feature>
<name>A0A9X2X9V2_9HYPH</name>
<dbReference type="AlphaFoldDB" id="A0A9X2X9V2"/>
<comment type="caution">
    <text evidence="6">The sequence shown here is derived from an EMBL/GenBank/DDBJ whole genome shotgun (WGS) entry which is preliminary data.</text>
</comment>
<evidence type="ECO:0000256" key="1">
    <source>
        <dbReference type="ARBA" id="ARBA00022485"/>
    </source>
</evidence>
<dbReference type="EC" id="1.17.7.4" evidence="5"/>
<feature type="binding site" evidence="5">
    <location>
        <position position="236"/>
    </location>
    <ligand>
        <name>dimethylallyl diphosphate</name>
        <dbReference type="ChEBI" id="CHEBI:57623"/>
    </ligand>
</feature>
<keyword evidence="7" id="KW-1185">Reference proteome</keyword>
<evidence type="ECO:0000313" key="6">
    <source>
        <dbReference type="EMBL" id="MCT8991438.1"/>
    </source>
</evidence>
<feature type="binding site" evidence="5">
    <location>
        <position position="237"/>
    </location>
    <ligand>
        <name>dimethylallyl diphosphate</name>
        <dbReference type="ChEBI" id="CHEBI:57623"/>
    </ligand>
</feature>
<feature type="binding site" evidence="5">
    <location>
        <position position="86"/>
    </location>
    <ligand>
        <name>isopentenyl diphosphate</name>
        <dbReference type="ChEBI" id="CHEBI:128769"/>
    </ligand>
</feature>
<sequence>MAQTQDKAKLTVRLCGPRGFCAGVDRAIQIVVLALKKYGAPVYVRHEIVHNRYVVEGLQERGAVFIEELDEIPEEDRDRPVVFSAHGVPKSVPQEAAARNLFYLDATCPLVSKVHKQAIRHRRLGRHVLLVGHAGHPEVVGTMGQLPPGAVTLIETVEDARRFVPPVEGELGYVTQTTLSVEDTAEIIHALEQRFPTLHAPASESICYATTNRQEAVKQAAPGADLFLVVGAPNSSNSRRLVEVAERAGAARALLVQRASEIPWEEIGEVSVLGLSAGASAPEIIVEEIIDAFAERYDVTVDLAVTAEERENFPVMRALRDVELTKSDMAFVNGMG</sequence>
<feature type="binding site" evidence="5">
    <location>
        <position position="50"/>
    </location>
    <ligand>
        <name>isopentenyl diphosphate</name>
        <dbReference type="ChEBI" id="CHEBI:128769"/>
    </ligand>
</feature>
<dbReference type="PANTHER" id="PTHR30426:SF0">
    <property type="entry name" value="4-HYDROXY-3-METHYLBUT-2-ENYL DIPHOSPHATE REDUCTASE"/>
    <property type="match status" value="1"/>
</dbReference>
<dbReference type="Gene3D" id="3.40.1010.20">
    <property type="entry name" value="4-hydroxy-3-methylbut-2-enyl diphosphate reductase, catalytic domain"/>
    <property type="match status" value="2"/>
</dbReference>
<feature type="binding site" evidence="5">
    <location>
        <position position="177"/>
    </location>
    <ligand>
        <name>(2E)-4-hydroxy-3-methylbut-2-enyl diphosphate</name>
        <dbReference type="ChEBI" id="CHEBI:128753"/>
    </ligand>
</feature>
<keyword evidence="5 6" id="KW-0560">Oxidoreductase</keyword>
<feature type="binding site" evidence="5">
    <location>
        <position position="86"/>
    </location>
    <ligand>
        <name>(2E)-4-hydroxy-3-methylbut-2-enyl diphosphate</name>
        <dbReference type="ChEBI" id="CHEBI:128753"/>
    </ligand>
</feature>
<organism evidence="6 7">
    <name type="scientific">Chelativorans petroleitrophicus</name>
    <dbReference type="NCBI Taxonomy" id="2975484"/>
    <lineage>
        <taxon>Bacteria</taxon>
        <taxon>Pseudomonadati</taxon>
        <taxon>Pseudomonadota</taxon>
        <taxon>Alphaproteobacteria</taxon>
        <taxon>Hyphomicrobiales</taxon>
        <taxon>Phyllobacteriaceae</taxon>
        <taxon>Chelativorans</taxon>
    </lineage>
</organism>
<dbReference type="NCBIfam" id="NF002190">
    <property type="entry name" value="PRK01045.1-4"/>
    <property type="match status" value="1"/>
</dbReference>
<feature type="binding site" evidence="5">
    <location>
        <position position="86"/>
    </location>
    <ligand>
        <name>dimethylallyl diphosphate</name>
        <dbReference type="ChEBI" id="CHEBI:57623"/>
    </ligand>
</feature>
<feature type="binding site" evidence="5">
    <location>
        <position position="50"/>
    </location>
    <ligand>
        <name>(2E)-4-hydroxy-3-methylbut-2-enyl diphosphate</name>
        <dbReference type="ChEBI" id="CHEBI:128753"/>
    </ligand>
</feature>
<dbReference type="GO" id="GO:0051745">
    <property type="term" value="F:4-hydroxy-3-methylbut-2-enyl diphosphate reductase activity"/>
    <property type="evidence" value="ECO:0007669"/>
    <property type="project" value="UniProtKB-UniRule"/>
</dbReference>
<keyword evidence="2 5" id="KW-0479">Metal-binding</keyword>
<feature type="binding site" evidence="5">
    <location>
        <position position="136"/>
    </location>
    <ligand>
        <name>dimethylallyl diphosphate</name>
        <dbReference type="ChEBI" id="CHEBI:57623"/>
    </ligand>
</feature>
<dbReference type="Proteomes" id="UP001149009">
    <property type="component" value="Unassembled WGS sequence"/>
</dbReference>
<feature type="binding site" evidence="5">
    <location>
        <position position="280"/>
    </location>
    <ligand>
        <name>isopentenyl diphosphate</name>
        <dbReference type="ChEBI" id="CHEBI:128769"/>
    </ligand>
</feature>
<proteinExistence type="inferred from homology"/>
<feature type="binding site" evidence="5">
    <location>
        <position position="236"/>
    </location>
    <ligand>
        <name>isopentenyl diphosphate</name>
        <dbReference type="ChEBI" id="CHEBI:128769"/>
    </ligand>
</feature>